<keyword evidence="1" id="KW-0472">Membrane</keyword>
<accession>A0A1H9DL77</accession>
<proteinExistence type="predicted"/>
<evidence type="ECO:0000256" key="1">
    <source>
        <dbReference type="SAM" id="Phobius"/>
    </source>
</evidence>
<evidence type="ECO:0000313" key="2">
    <source>
        <dbReference type="EMBL" id="SEQ13513.1"/>
    </source>
</evidence>
<keyword evidence="3" id="KW-1185">Reference proteome</keyword>
<sequence>MSRSNIIWLGTLVLFLILVALIYFNISLTSLPTTFSNMIKDNLESEEAFQQVEHIVVSQGSTVDDDLKVIRPDDDRRFTIENESDIYSLLNSDMRVYNGGRIEQTDKVFNFYIHFEDGSEHHYRIAEGYISATSTDQDKTDYKVLDDQNEVFDYLVSLYDD</sequence>
<dbReference type="EMBL" id="FOES01000007">
    <property type="protein sequence ID" value="SEQ13513.1"/>
    <property type="molecule type" value="Genomic_DNA"/>
</dbReference>
<name>A0A1H9DL77_9BACI</name>
<dbReference type="AlphaFoldDB" id="A0A1H9DL77"/>
<reference evidence="2 3" key="1">
    <citation type="submission" date="2016-10" db="EMBL/GenBank/DDBJ databases">
        <authorList>
            <person name="de Groot N.N."/>
        </authorList>
    </citation>
    <scope>NUCLEOTIDE SEQUENCE [LARGE SCALE GENOMIC DNA]</scope>
    <source>
        <strain evidence="2 3">DSM 21633</strain>
    </source>
</reference>
<gene>
    <name evidence="2" type="ORF">SAMN05216362_10733</name>
</gene>
<dbReference type="OrthoDB" id="2969157at2"/>
<evidence type="ECO:0000313" key="3">
    <source>
        <dbReference type="Proteomes" id="UP000199427"/>
    </source>
</evidence>
<keyword evidence="1" id="KW-1133">Transmembrane helix</keyword>
<organism evidence="2 3">
    <name type="scientific">Piscibacillus halophilus</name>
    <dbReference type="NCBI Taxonomy" id="571933"/>
    <lineage>
        <taxon>Bacteria</taxon>
        <taxon>Bacillati</taxon>
        <taxon>Bacillota</taxon>
        <taxon>Bacilli</taxon>
        <taxon>Bacillales</taxon>
        <taxon>Bacillaceae</taxon>
        <taxon>Piscibacillus</taxon>
    </lineage>
</organism>
<keyword evidence="1" id="KW-0812">Transmembrane</keyword>
<feature type="transmembrane region" description="Helical" evidence="1">
    <location>
        <begin position="6"/>
        <end position="26"/>
    </location>
</feature>
<protein>
    <submittedName>
        <fullName evidence="2">Uncharacterized protein</fullName>
    </submittedName>
</protein>
<dbReference type="RefSeq" id="WP_091773008.1">
    <property type="nucleotide sequence ID" value="NZ_FOES01000007.1"/>
</dbReference>
<dbReference type="Proteomes" id="UP000199427">
    <property type="component" value="Unassembled WGS sequence"/>
</dbReference>